<dbReference type="Proteomes" id="UP000196980">
    <property type="component" value="Chromosome"/>
</dbReference>
<sequence>MGIDGTTYLYTLVNRNRLSVYDLLPSIMVLGAALFVSIMVIKMHLASVDYLLPDNAFF</sequence>
<keyword evidence="1" id="KW-0812">Transmembrane</keyword>
<feature type="transmembrane region" description="Helical" evidence="1">
    <location>
        <begin position="20"/>
        <end position="41"/>
    </location>
</feature>
<dbReference type="KEGG" id="xfh:XFHB_13750"/>
<keyword evidence="1" id="KW-0472">Membrane</keyword>
<name>A0ABD7BY94_XYLFS</name>
<dbReference type="RefSeq" id="WP_157293253.1">
    <property type="nucleotide sequence ID" value="NZ_CP009885.1"/>
</dbReference>
<dbReference type="EMBL" id="CP009885">
    <property type="protein sequence ID" value="QPB72573.1"/>
    <property type="molecule type" value="Genomic_DNA"/>
</dbReference>
<proteinExistence type="predicted"/>
<keyword evidence="1" id="KW-1133">Transmembrane helix</keyword>
<reference evidence="3" key="1">
    <citation type="submission" date="2014-11" db="EMBL/GenBank/DDBJ databases">
        <title>Xylella fastidiosa Hib4 Genome Sequencing.</title>
        <authorList>
            <person name="Pierry P.M."/>
            <person name="da Silva A.M."/>
        </authorList>
    </citation>
    <scope>NUCLEOTIDE SEQUENCE [LARGE SCALE GENOMIC DNA]</scope>
    <source>
        <strain evidence="3">Hib4</strain>
    </source>
</reference>
<protein>
    <submittedName>
        <fullName evidence="2">Uncharacterized protein</fullName>
    </submittedName>
</protein>
<evidence type="ECO:0000313" key="3">
    <source>
        <dbReference type="Proteomes" id="UP000196980"/>
    </source>
</evidence>
<evidence type="ECO:0000313" key="2">
    <source>
        <dbReference type="EMBL" id="QPB72573.1"/>
    </source>
</evidence>
<evidence type="ECO:0000256" key="1">
    <source>
        <dbReference type="SAM" id="Phobius"/>
    </source>
</evidence>
<gene>
    <name evidence="2" type="ORF">XFHB_13750</name>
</gene>
<organism evidence="2 3">
    <name type="scientific">Xylella fastidiosa</name>
    <dbReference type="NCBI Taxonomy" id="2371"/>
    <lineage>
        <taxon>Bacteria</taxon>
        <taxon>Pseudomonadati</taxon>
        <taxon>Pseudomonadota</taxon>
        <taxon>Gammaproteobacteria</taxon>
        <taxon>Lysobacterales</taxon>
        <taxon>Lysobacteraceae</taxon>
        <taxon>Xylella</taxon>
    </lineage>
</organism>
<dbReference type="AlphaFoldDB" id="A0ABD7BY94"/>
<accession>A0ABD7BY94</accession>